<dbReference type="Proteomes" id="UP001229421">
    <property type="component" value="Unassembled WGS sequence"/>
</dbReference>
<gene>
    <name evidence="1" type="ORF">QVD17_04447</name>
</gene>
<name>A0AAD8LFI7_TARER</name>
<keyword evidence="2" id="KW-1185">Reference proteome</keyword>
<accession>A0AAD8LFI7</accession>
<proteinExistence type="predicted"/>
<dbReference type="EMBL" id="JAUHHV010000001">
    <property type="protein sequence ID" value="KAK1438638.1"/>
    <property type="molecule type" value="Genomic_DNA"/>
</dbReference>
<sequence>MALLDRLKVYLKTFSFLKLKFDFHGSVPFGYYTLIEGYIANIINYIFNEVGKYETSSIFNDHSPTKKYIDMRVKERFMRLLAGTSGLPETI</sequence>
<organism evidence="1 2">
    <name type="scientific">Tagetes erecta</name>
    <name type="common">African marigold</name>
    <dbReference type="NCBI Taxonomy" id="13708"/>
    <lineage>
        <taxon>Eukaryota</taxon>
        <taxon>Viridiplantae</taxon>
        <taxon>Streptophyta</taxon>
        <taxon>Embryophyta</taxon>
        <taxon>Tracheophyta</taxon>
        <taxon>Spermatophyta</taxon>
        <taxon>Magnoliopsida</taxon>
        <taxon>eudicotyledons</taxon>
        <taxon>Gunneridae</taxon>
        <taxon>Pentapetalae</taxon>
        <taxon>asterids</taxon>
        <taxon>campanulids</taxon>
        <taxon>Asterales</taxon>
        <taxon>Asteraceae</taxon>
        <taxon>Asteroideae</taxon>
        <taxon>Heliantheae alliance</taxon>
        <taxon>Tageteae</taxon>
        <taxon>Tagetes</taxon>
    </lineage>
</organism>
<protein>
    <submittedName>
        <fullName evidence="1">Uncharacterized protein</fullName>
    </submittedName>
</protein>
<evidence type="ECO:0000313" key="2">
    <source>
        <dbReference type="Proteomes" id="UP001229421"/>
    </source>
</evidence>
<evidence type="ECO:0000313" key="1">
    <source>
        <dbReference type="EMBL" id="KAK1438638.1"/>
    </source>
</evidence>
<dbReference type="AlphaFoldDB" id="A0AAD8LFI7"/>
<comment type="caution">
    <text evidence="1">The sequence shown here is derived from an EMBL/GenBank/DDBJ whole genome shotgun (WGS) entry which is preliminary data.</text>
</comment>
<reference evidence="1" key="1">
    <citation type="journal article" date="2023" name="bioRxiv">
        <title>Improved chromosome-level genome assembly for marigold (Tagetes erecta).</title>
        <authorList>
            <person name="Jiang F."/>
            <person name="Yuan L."/>
            <person name="Wang S."/>
            <person name="Wang H."/>
            <person name="Xu D."/>
            <person name="Wang A."/>
            <person name="Fan W."/>
        </authorList>
    </citation>
    <scope>NUCLEOTIDE SEQUENCE</scope>
    <source>
        <strain evidence="1">WSJ</strain>
        <tissue evidence="1">Leaf</tissue>
    </source>
</reference>